<sequence length="586" mass="65883">SLDRKADTAADDDGGGDGDEGSSCLAFRTRSKRPLVDVPLGQLEAELLAPDITADMYEQRAAQRKQDRHWTKWLQSLMAPDTDEEADDEDDPEYNFLEDVDEPDLEDYRTDRGVQITKKEVNELLEELFDTLQEEEEEHEEEEPSQTGPKFNVPQALRFDAPLASMLTERRRTKLQLQQQIQQHVQLLTQVHLLSRRVDALNHEACISKNYLEELQQFSSRREQVLLPSSFSVCNLRGALDLLQEVEQRAEPPVTPLPVPAAASRRLLPSMTLATNSHAFPLLPADEAWLFATRPVFLYPELLPVCTLDPPAHSQRPRSMYTAGEDGLIVLALKHFAETLQPDQLISCYLVCKSRWNFRKHVRDMSGPRAPSSSVIKMFVTQRVVPPLPLACSRVDPGEQRPPVDRNTPNTPNWLKNSQLIIQKSRLSSGHYPPSLPPGVTLRLHPYWLSKSSHTPPPSHRRIFALAHNASLLPLAQRPADRQSNRQPRPHPPALPSYWPVDAEQQSFPPSPLSDRCSNKRDAGVLPPPDGVDARRHLPACSGATAPQTNQRGARGHNATPSTRGRETGRGGKFRFNINTQPDVFL</sequence>
<dbReference type="PANTHER" id="PTHR16088:SF3">
    <property type="entry name" value="GON-4-LIKE PROTEIN"/>
    <property type="match status" value="1"/>
</dbReference>
<accession>A0A484C1V5</accession>
<dbReference type="InterPro" id="IPR052435">
    <property type="entry name" value="YY1-Transcr_Regul"/>
</dbReference>
<dbReference type="PANTHER" id="PTHR16088">
    <property type="entry name" value="YY1 ASSOCIATED PROTEIN-RELATED"/>
    <property type="match status" value="1"/>
</dbReference>
<evidence type="ECO:0000313" key="6">
    <source>
        <dbReference type="Proteomes" id="UP000295070"/>
    </source>
</evidence>
<dbReference type="GO" id="GO:0005634">
    <property type="term" value="C:nucleus"/>
    <property type="evidence" value="ECO:0007669"/>
    <property type="project" value="TreeGrafter"/>
</dbReference>
<gene>
    <name evidence="5" type="ORF">EPR50_G00244350</name>
</gene>
<dbReference type="AlphaFoldDB" id="A0A484C1V5"/>
<feature type="compositionally biased region" description="Polar residues" evidence="4">
    <location>
        <begin position="577"/>
        <end position="586"/>
    </location>
</feature>
<dbReference type="STRING" id="8167.A0A484C1V5"/>
<keyword evidence="1" id="KW-0805">Transcription regulation</keyword>
<keyword evidence="2" id="KW-0804">Transcription</keyword>
<feature type="region of interest" description="Disordered" evidence="4">
    <location>
        <begin position="478"/>
        <end position="586"/>
    </location>
</feature>
<evidence type="ECO:0000313" key="5">
    <source>
        <dbReference type="EMBL" id="TDG95872.1"/>
    </source>
</evidence>
<feature type="non-terminal residue" evidence="5">
    <location>
        <position position="1"/>
    </location>
</feature>
<comment type="caution">
    <text evidence="5">The sequence shown here is derived from an EMBL/GenBank/DDBJ whole genome shotgun (WGS) entry which is preliminary data.</text>
</comment>
<feature type="region of interest" description="Disordered" evidence="4">
    <location>
        <begin position="1"/>
        <end position="28"/>
    </location>
</feature>
<evidence type="ECO:0000256" key="1">
    <source>
        <dbReference type="ARBA" id="ARBA00023015"/>
    </source>
</evidence>
<evidence type="ECO:0000256" key="2">
    <source>
        <dbReference type="ARBA" id="ARBA00023163"/>
    </source>
</evidence>
<dbReference type="Proteomes" id="UP000295070">
    <property type="component" value="Unassembled WGS sequence"/>
</dbReference>
<proteinExistence type="predicted"/>
<dbReference type="EMBL" id="SCKG01000051">
    <property type="protein sequence ID" value="TDG95872.1"/>
    <property type="molecule type" value="Genomic_DNA"/>
</dbReference>
<feature type="compositionally biased region" description="Acidic residues" evidence="4">
    <location>
        <begin position="9"/>
        <end position="20"/>
    </location>
</feature>
<protein>
    <submittedName>
        <fullName evidence="5">Uncharacterized protein</fullName>
    </submittedName>
</protein>
<feature type="region of interest" description="Disordered" evidence="4">
    <location>
        <begin position="132"/>
        <end position="153"/>
    </location>
</feature>
<reference evidence="5 6" key="1">
    <citation type="submission" date="2019-01" db="EMBL/GenBank/DDBJ databases">
        <title>A chromosome-scale genome assembly of the yellow perch, Perca flavescens.</title>
        <authorList>
            <person name="Feron R."/>
            <person name="Morvezen R."/>
            <person name="Bestin A."/>
            <person name="Haffray P."/>
            <person name="Klopp C."/>
            <person name="Zahm M."/>
            <person name="Cabau C."/>
            <person name="Roques C."/>
            <person name="Donnadieu C."/>
            <person name="Bouchez O."/>
            <person name="Christie M."/>
            <person name="Larson W."/>
            <person name="Guiguen Y."/>
        </authorList>
    </citation>
    <scope>NUCLEOTIDE SEQUENCE [LARGE SCALE GENOMIC DNA]</scope>
    <source>
        <strain evidence="5">YP-PL-M2</strain>
        <tissue evidence="5">Blood</tissue>
    </source>
</reference>
<evidence type="ECO:0000256" key="3">
    <source>
        <dbReference type="ARBA" id="ARBA00023242"/>
    </source>
</evidence>
<keyword evidence="3" id="KW-0539">Nucleus</keyword>
<dbReference type="GO" id="GO:0006355">
    <property type="term" value="P:regulation of DNA-templated transcription"/>
    <property type="evidence" value="ECO:0007669"/>
    <property type="project" value="TreeGrafter"/>
</dbReference>
<keyword evidence="6" id="KW-1185">Reference proteome</keyword>
<evidence type="ECO:0000256" key="4">
    <source>
        <dbReference type="SAM" id="MobiDB-lite"/>
    </source>
</evidence>
<feature type="region of interest" description="Disordered" evidence="4">
    <location>
        <begin position="394"/>
        <end position="414"/>
    </location>
</feature>
<feature type="compositionally biased region" description="Acidic residues" evidence="4">
    <location>
        <begin position="132"/>
        <end position="144"/>
    </location>
</feature>
<dbReference type="GO" id="GO:0003712">
    <property type="term" value="F:transcription coregulator activity"/>
    <property type="evidence" value="ECO:0007669"/>
    <property type="project" value="TreeGrafter"/>
</dbReference>
<name>A0A484C1V5_PERFV</name>
<organism evidence="5 6">
    <name type="scientific">Perca flavescens</name>
    <name type="common">American yellow perch</name>
    <name type="synonym">Morone flavescens</name>
    <dbReference type="NCBI Taxonomy" id="8167"/>
    <lineage>
        <taxon>Eukaryota</taxon>
        <taxon>Metazoa</taxon>
        <taxon>Chordata</taxon>
        <taxon>Craniata</taxon>
        <taxon>Vertebrata</taxon>
        <taxon>Euteleostomi</taxon>
        <taxon>Actinopterygii</taxon>
        <taxon>Neopterygii</taxon>
        <taxon>Teleostei</taxon>
        <taxon>Neoteleostei</taxon>
        <taxon>Acanthomorphata</taxon>
        <taxon>Eupercaria</taxon>
        <taxon>Perciformes</taxon>
        <taxon>Percoidei</taxon>
        <taxon>Percidae</taxon>
        <taxon>Percinae</taxon>
        <taxon>Perca</taxon>
    </lineage>
</organism>